<evidence type="ECO:0000313" key="2">
    <source>
        <dbReference type="EMBL" id="RKR20247.1"/>
    </source>
</evidence>
<keyword evidence="2" id="KW-0479">Metal-binding</keyword>
<name>A0A495EVU1_9MICC</name>
<comment type="caution">
    <text evidence="2">The sequence shown here is derived from an EMBL/GenBank/DDBJ whole genome shotgun (WGS) entry which is preliminary data.</text>
</comment>
<evidence type="ECO:0000259" key="1">
    <source>
        <dbReference type="Pfam" id="PF16571"/>
    </source>
</evidence>
<sequence length="169" mass="18844">MQKFAMQPFMAQQIRSSFINASRSEAAKLNLPKNFDTLDWERLDFLAWRDQKMPLRGYLVVPGPKGPIGIMLRAPEGGAKKNRSVLCELCRDVFSKDDVLLWVARRAGQSGRNGNTVGTLICADFLCCRNVRVEPPANEINPDPAAVVLRQIDGLVARTAQFVERVQGT</sequence>
<keyword evidence="2" id="KW-0863">Zinc-finger</keyword>
<dbReference type="Proteomes" id="UP000276055">
    <property type="component" value="Unassembled WGS sequence"/>
</dbReference>
<proteinExistence type="predicted"/>
<dbReference type="AlphaFoldDB" id="A0A495EVU1"/>
<keyword evidence="2" id="KW-0862">Zinc</keyword>
<accession>A0A495EVU1</accession>
<dbReference type="GO" id="GO:0008270">
    <property type="term" value="F:zinc ion binding"/>
    <property type="evidence" value="ECO:0007669"/>
    <property type="project" value="UniProtKB-KW"/>
</dbReference>
<gene>
    <name evidence="2" type="ORF">C8D78_2062</name>
</gene>
<organism evidence="2 3">
    <name type="scientific">Arthrobacter oryzae</name>
    <dbReference type="NCBI Taxonomy" id="409290"/>
    <lineage>
        <taxon>Bacteria</taxon>
        <taxon>Bacillati</taxon>
        <taxon>Actinomycetota</taxon>
        <taxon>Actinomycetes</taxon>
        <taxon>Micrococcales</taxon>
        <taxon>Micrococcaceae</taxon>
        <taxon>Arthrobacter</taxon>
    </lineage>
</organism>
<feature type="domain" description="Elongation factor G-binding protein C-terminal treble-clef zinc-finger" evidence="1">
    <location>
        <begin position="13"/>
        <end position="166"/>
    </location>
</feature>
<dbReference type="InterPro" id="IPR032330">
    <property type="entry name" value="EF-G-binding_C"/>
</dbReference>
<evidence type="ECO:0000313" key="3">
    <source>
        <dbReference type="Proteomes" id="UP000276055"/>
    </source>
</evidence>
<dbReference type="EMBL" id="RBIR01000003">
    <property type="protein sequence ID" value="RKR20247.1"/>
    <property type="molecule type" value="Genomic_DNA"/>
</dbReference>
<dbReference type="Pfam" id="PF16571">
    <property type="entry name" value="FBP_C"/>
    <property type="match status" value="1"/>
</dbReference>
<reference evidence="2 3" key="1">
    <citation type="submission" date="2018-10" db="EMBL/GenBank/DDBJ databases">
        <title>Genomic Encyclopedia of Type Strains, Phase IV (KMG-IV): sequencing the most valuable type-strain genomes for metagenomic binning, comparative biology and taxonomic classification.</title>
        <authorList>
            <person name="Goeker M."/>
        </authorList>
    </citation>
    <scope>NUCLEOTIDE SEQUENCE [LARGE SCALE GENOMIC DNA]</scope>
    <source>
        <strain evidence="2 3">DSM 25586</strain>
    </source>
</reference>
<protein>
    <submittedName>
        <fullName evidence="2">Treble-clef zinc-finger protein</fullName>
    </submittedName>
</protein>